<evidence type="ECO:0000259" key="4">
    <source>
        <dbReference type="SMART" id="SM00829"/>
    </source>
</evidence>
<dbReference type="Gene3D" id="3.90.180.10">
    <property type="entry name" value="Medium-chain alcohol dehydrogenases, catalytic domain"/>
    <property type="match status" value="1"/>
</dbReference>
<keyword evidence="6" id="KW-1185">Reference proteome</keyword>
<dbReference type="Gene3D" id="3.40.50.720">
    <property type="entry name" value="NAD(P)-binding Rossmann-like Domain"/>
    <property type="match status" value="1"/>
</dbReference>
<dbReference type="PANTHER" id="PTHR45348:SF2">
    <property type="entry name" value="ZINC-TYPE ALCOHOL DEHYDROGENASE-LIKE PROTEIN C2E1P3.01"/>
    <property type="match status" value="1"/>
</dbReference>
<evidence type="ECO:0000313" key="6">
    <source>
        <dbReference type="Proteomes" id="UP000799770"/>
    </source>
</evidence>
<evidence type="ECO:0000256" key="1">
    <source>
        <dbReference type="ARBA" id="ARBA00008072"/>
    </source>
</evidence>
<proteinExistence type="inferred from homology"/>
<dbReference type="SMART" id="SM00829">
    <property type="entry name" value="PKS_ER"/>
    <property type="match status" value="1"/>
</dbReference>
<dbReference type="AlphaFoldDB" id="A0A6A5YR49"/>
<feature type="domain" description="Enoyl reductase (ER)" evidence="4">
    <location>
        <begin position="11"/>
        <end position="346"/>
    </location>
</feature>
<name>A0A6A5YR49_9PLEO</name>
<dbReference type="PANTHER" id="PTHR45348">
    <property type="entry name" value="HYPOTHETICAL OXIDOREDUCTASE (EUROFUNG)"/>
    <property type="match status" value="1"/>
</dbReference>
<comment type="similarity">
    <text evidence="1">Belongs to the zinc-containing alcohol dehydrogenase family.</text>
</comment>
<evidence type="ECO:0000313" key="5">
    <source>
        <dbReference type="EMBL" id="KAF2108887.1"/>
    </source>
</evidence>
<evidence type="ECO:0000256" key="3">
    <source>
        <dbReference type="ARBA" id="ARBA00023002"/>
    </source>
</evidence>
<gene>
    <name evidence="5" type="ORF">BDV96DRAFT_616149</name>
</gene>
<dbReference type="InterPro" id="IPR011032">
    <property type="entry name" value="GroES-like_sf"/>
</dbReference>
<reference evidence="5" key="1">
    <citation type="journal article" date="2020" name="Stud. Mycol.">
        <title>101 Dothideomycetes genomes: a test case for predicting lifestyles and emergence of pathogens.</title>
        <authorList>
            <person name="Haridas S."/>
            <person name="Albert R."/>
            <person name="Binder M."/>
            <person name="Bloem J."/>
            <person name="Labutti K."/>
            <person name="Salamov A."/>
            <person name="Andreopoulos B."/>
            <person name="Baker S."/>
            <person name="Barry K."/>
            <person name="Bills G."/>
            <person name="Bluhm B."/>
            <person name="Cannon C."/>
            <person name="Castanera R."/>
            <person name="Culley D."/>
            <person name="Daum C."/>
            <person name="Ezra D."/>
            <person name="Gonzalez J."/>
            <person name="Henrissat B."/>
            <person name="Kuo A."/>
            <person name="Liang C."/>
            <person name="Lipzen A."/>
            <person name="Lutzoni F."/>
            <person name="Magnuson J."/>
            <person name="Mondo S."/>
            <person name="Nolan M."/>
            <person name="Ohm R."/>
            <person name="Pangilinan J."/>
            <person name="Park H.-J."/>
            <person name="Ramirez L."/>
            <person name="Alfaro M."/>
            <person name="Sun H."/>
            <person name="Tritt A."/>
            <person name="Yoshinaga Y."/>
            <person name="Zwiers L.-H."/>
            <person name="Turgeon B."/>
            <person name="Goodwin S."/>
            <person name="Spatafora J."/>
            <person name="Crous P."/>
            <person name="Grigoriev I."/>
        </authorList>
    </citation>
    <scope>NUCLEOTIDE SEQUENCE</scope>
    <source>
        <strain evidence="5">CBS 627.86</strain>
    </source>
</reference>
<dbReference type="Pfam" id="PF08240">
    <property type="entry name" value="ADH_N"/>
    <property type="match status" value="1"/>
</dbReference>
<evidence type="ECO:0000256" key="2">
    <source>
        <dbReference type="ARBA" id="ARBA00011245"/>
    </source>
</evidence>
<dbReference type="SUPFAM" id="SSF50129">
    <property type="entry name" value="GroES-like"/>
    <property type="match status" value="1"/>
</dbReference>
<keyword evidence="3" id="KW-0560">Oxidoreductase</keyword>
<dbReference type="InterPro" id="IPR047122">
    <property type="entry name" value="Trans-enoyl_RdTase-like"/>
</dbReference>
<dbReference type="EMBL" id="ML977345">
    <property type="protein sequence ID" value="KAF2108887.1"/>
    <property type="molecule type" value="Genomic_DNA"/>
</dbReference>
<comment type="subunit">
    <text evidence="2">Monomer.</text>
</comment>
<dbReference type="OrthoDB" id="10257049at2759"/>
<dbReference type="CDD" id="cd08249">
    <property type="entry name" value="enoyl_reductase_like"/>
    <property type="match status" value="1"/>
</dbReference>
<dbReference type="SUPFAM" id="SSF51735">
    <property type="entry name" value="NAD(P)-binding Rossmann-fold domains"/>
    <property type="match status" value="1"/>
</dbReference>
<dbReference type="Proteomes" id="UP000799770">
    <property type="component" value="Unassembled WGS sequence"/>
</dbReference>
<sequence length="349" mass="37846">MPSNKAAYLLAAKSPFEFHPAPLTQPKPHQLLIRTRAIALNPIDAKVHRLAFFPLTYPVILGQDVAGEVVEIGPDVSRFKVGERVFGLAAGSYDEPEQKAFQEFVVLREDLAARVPEGMSWERAVVLPLGVCTATAGLFLEQHLGLKLPVIEVGTGRRERERERERETVLVWGGAGSVGGNAVQLATKAGYEVLSTCSPGNFEIVRGLGAREVFDYLSPTVVQDIVSALQRKRIAGILDAVGGAEAWKFCVEILKGVEGRKYIATVLPTSSFAPSHDDGIEIEQVQALSIKDTDVGKHVWEFLGKALEEGKYETAPEPLVAGRGLESLGKAVDVMWEGVSARKVVVVLD</sequence>
<dbReference type="GO" id="GO:0016651">
    <property type="term" value="F:oxidoreductase activity, acting on NAD(P)H"/>
    <property type="evidence" value="ECO:0007669"/>
    <property type="project" value="InterPro"/>
</dbReference>
<dbReference type="InterPro" id="IPR013154">
    <property type="entry name" value="ADH-like_N"/>
</dbReference>
<dbReference type="InterPro" id="IPR020843">
    <property type="entry name" value="ER"/>
</dbReference>
<organism evidence="5 6">
    <name type="scientific">Lophiotrema nucula</name>
    <dbReference type="NCBI Taxonomy" id="690887"/>
    <lineage>
        <taxon>Eukaryota</taxon>
        <taxon>Fungi</taxon>
        <taxon>Dikarya</taxon>
        <taxon>Ascomycota</taxon>
        <taxon>Pezizomycotina</taxon>
        <taxon>Dothideomycetes</taxon>
        <taxon>Pleosporomycetidae</taxon>
        <taxon>Pleosporales</taxon>
        <taxon>Lophiotremataceae</taxon>
        <taxon>Lophiotrema</taxon>
    </lineage>
</organism>
<dbReference type="InterPro" id="IPR036291">
    <property type="entry name" value="NAD(P)-bd_dom_sf"/>
</dbReference>
<protein>
    <submittedName>
        <fullName evidence="5">Chaperonin 10-like protein</fullName>
    </submittedName>
</protein>
<accession>A0A6A5YR49</accession>